<reference evidence="3 4" key="1">
    <citation type="submission" date="2019-10" db="EMBL/GenBank/DDBJ databases">
        <title>Pseudopuniceibacterium sp. HQ09 islated from Antarctica.</title>
        <authorList>
            <person name="Liao L."/>
            <person name="Su S."/>
            <person name="Chen B."/>
            <person name="Yu Y."/>
        </authorList>
    </citation>
    <scope>NUCLEOTIDE SEQUENCE [LARGE SCALE GENOMIC DNA]</scope>
    <source>
        <strain evidence="3 4">HQ09</strain>
    </source>
</reference>
<dbReference type="RefSeq" id="WP_193082773.1">
    <property type="nucleotide sequence ID" value="NZ_CP045201.1"/>
</dbReference>
<keyword evidence="1" id="KW-0732">Signal</keyword>
<feature type="domain" description="Rap1a immunity protein" evidence="2">
    <location>
        <begin position="31"/>
        <end position="118"/>
    </location>
</feature>
<dbReference type="Proteomes" id="UP000594118">
    <property type="component" value="Chromosome"/>
</dbReference>
<dbReference type="AlphaFoldDB" id="A0A7L9WKN1"/>
<proteinExistence type="predicted"/>
<dbReference type="Pfam" id="PF18602">
    <property type="entry name" value="Rap1a"/>
    <property type="match status" value="1"/>
</dbReference>
<evidence type="ECO:0000256" key="1">
    <source>
        <dbReference type="SAM" id="SignalP"/>
    </source>
</evidence>
<accession>A0A7L9WKN1</accession>
<organism evidence="3 4">
    <name type="scientific">Pseudooceanicola spongiae</name>
    <dbReference type="NCBI Taxonomy" id="2613965"/>
    <lineage>
        <taxon>Bacteria</taxon>
        <taxon>Pseudomonadati</taxon>
        <taxon>Pseudomonadota</taxon>
        <taxon>Alphaproteobacteria</taxon>
        <taxon>Rhodobacterales</taxon>
        <taxon>Paracoccaceae</taxon>
        <taxon>Pseudooceanicola</taxon>
    </lineage>
</organism>
<feature type="signal peptide" evidence="1">
    <location>
        <begin position="1"/>
        <end position="18"/>
    </location>
</feature>
<dbReference type="KEGG" id="pshq:F3W81_06285"/>
<keyword evidence="4" id="KW-1185">Reference proteome</keyword>
<name>A0A7L9WKN1_9RHOB</name>
<dbReference type="EMBL" id="CP045201">
    <property type="protein sequence ID" value="QOL80453.1"/>
    <property type="molecule type" value="Genomic_DNA"/>
</dbReference>
<evidence type="ECO:0000313" key="3">
    <source>
        <dbReference type="EMBL" id="QOL80453.1"/>
    </source>
</evidence>
<dbReference type="InterPro" id="IPR041238">
    <property type="entry name" value="Rap1a"/>
</dbReference>
<evidence type="ECO:0000313" key="4">
    <source>
        <dbReference type="Proteomes" id="UP000594118"/>
    </source>
</evidence>
<protein>
    <recommendedName>
        <fullName evidence="2">Rap1a immunity protein domain-containing protein</fullName>
    </recommendedName>
</protein>
<evidence type="ECO:0000259" key="2">
    <source>
        <dbReference type="Pfam" id="PF18602"/>
    </source>
</evidence>
<sequence>MKALASILAFIIPGSSQALDFVSVQDVLPFCDEVLADHWSGNSGMCLGMMIGVGEIGTLNCGGNDNGFDSIPSLSNNARVSHFARVQTFVNWARDHPEKWDSPASVGMAIAMSEKFPCE</sequence>
<gene>
    <name evidence="3" type="ORF">F3W81_06285</name>
</gene>
<feature type="chain" id="PRO_5032521016" description="Rap1a immunity protein domain-containing protein" evidence="1">
    <location>
        <begin position="19"/>
        <end position="119"/>
    </location>
</feature>